<sequence length="136" mass="14866">MSTILTSSDTNAGRERVTSAPPLEHRLCAEVRSLAEKVNEGGFCASSHDDRWVAQGLTRRRARLLCEPCTVRDGCLRMTVIEEALSIYVYGGSVHSLHGARGGLLGSERACQVKALVEELKADEVRRKEESIGRVA</sequence>
<comment type="caution">
    <text evidence="1">The sequence shown here is derived from an EMBL/GenBank/DDBJ whole genome shotgun (WGS) entry which is preliminary data.</text>
</comment>
<evidence type="ECO:0000313" key="1">
    <source>
        <dbReference type="EMBL" id="TDD15058.1"/>
    </source>
</evidence>
<dbReference type="Proteomes" id="UP000294543">
    <property type="component" value="Unassembled WGS sequence"/>
</dbReference>
<dbReference type="OrthoDB" id="3541428at2"/>
<reference evidence="1 2" key="1">
    <citation type="submission" date="2019-03" db="EMBL/GenBank/DDBJ databases">
        <title>Draft genome sequences of novel Actinobacteria.</title>
        <authorList>
            <person name="Sahin N."/>
            <person name="Ay H."/>
            <person name="Saygin H."/>
        </authorList>
    </citation>
    <scope>NUCLEOTIDE SEQUENCE [LARGE SCALE GENOMIC DNA]</scope>
    <source>
        <strain evidence="1 2">KC712</strain>
    </source>
</reference>
<evidence type="ECO:0000313" key="2">
    <source>
        <dbReference type="Proteomes" id="UP000294543"/>
    </source>
</evidence>
<dbReference type="RefSeq" id="WP_132515390.1">
    <property type="nucleotide sequence ID" value="NZ_SMKP01000133.1"/>
</dbReference>
<dbReference type="EMBL" id="SMKP01000133">
    <property type="protein sequence ID" value="TDD15058.1"/>
    <property type="molecule type" value="Genomic_DNA"/>
</dbReference>
<dbReference type="AlphaFoldDB" id="A0A4R4W8J6"/>
<accession>A0A4R4W8J6</accession>
<proteinExistence type="predicted"/>
<organism evidence="1 2">
    <name type="scientific">Nonomuraea diastatica</name>
    <dbReference type="NCBI Taxonomy" id="1848329"/>
    <lineage>
        <taxon>Bacteria</taxon>
        <taxon>Bacillati</taxon>
        <taxon>Actinomycetota</taxon>
        <taxon>Actinomycetes</taxon>
        <taxon>Streptosporangiales</taxon>
        <taxon>Streptosporangiaceae</taxon>
        <taxon>Nonomuraea</taxon>
    </lineage>
</organism>
<gene>
    <name evidence="1" type="ORF">E1294_35695</name>
</gene>
<name>A0A4R4W8J6_9ACTN</name>
<keyword evidence="2" id="KW-1185">Reference proteome</keyword>
<protein>
    <submittedName>
        <fullName evidence="1">Uncharacterized protein</fullName>
    </submittedName>
</protein>